<proteinExistence type="predicted"/>
<gene>
    <name evidence="1" type="ORF">Plil01_001283800</name>
</gene>
<evidence type="ECO:0000313" key="2">
    <source>
        <dbReference type="Proteomes" id="UP001165083"/>
    </source>
</evidence>
<dbReference type="EMBL" id="BSXW01000817">
    <property type="protein sequence ID" value="GMF30101.1"/>
    <property type="molecule type" value="Genomic_DNA"/>
</dbReference>
<protein>
    <submittedName>
        <fullName evidence="1">Unnamed protein product</fullName>
    </submittedName>
</protein>
<dbReference type="PANTHER" id="PTHR33206:SF1">
    <property type="entry name" value="DNA-DIRECTED DNA POLYMERASE"/>
    <property type="match status" value="1"/>
</dbReference>
<dbReference type="Proteomes" id="UP001165083">
    <property type="component" value="Unassembled WGS sequence"/>
</dbReference>
<dbReference type="InterPro" id="IPR043502">
    <property type="entry name" value="DNA/RNA_pol_sf"/>
</dbReference>
<evidence type="ECO:0000313" key="1">
    <source>
        <dbReference type="EMBL" id="GMF30101.1"/>
    </source>
</evidence>
<dbReference type="AlphaFoldDB" id="A0A9W6U6R8"/>
<comment type="caution">
    <text evidence="1">The sequence shown here is derived from an EMBL/GenBank/DDBJ whole genome shotgun (WGS) entry which is preliminary data.</text>
</comment>
<name>A0A9W6U6R8_9STRA</name>
<sequence>MRASLVITCSSTARRISKTFCFIKASSHKAFDPFMEAVSNARREGDVDKTKTKAMIAEMMKLVGNSAFGRSGMDMSKHKEVKYESNDKTIKNTIEHFTFHGLEELNDSSTDCIDFYFDRSDFQYQEMDTDSGYIAFSCENPFKDCTKPELREHFDEHKYEWFPRDYNAEVAKFDRCTPGLFKEEWRGDAMVSLSSKNYICYLPDEEHKVKVSAKGVQQGRGRNVGVLNPDGFETVRTESELANTNKQDYKKWTEGKFGEVSIYPYIQQLGIERFKVILITEYDVFDKTHLGAYEQLWINKLNCVNKVNPFYSPQLLNKKRYENNKEARLQTMRKWSAENRDMKRAQQNQKRMCECGREYTQANRIRHLRSKIHLEYIKT</sequence>
<reference evidence="1" key="1">
    <citation type="submission" date="2023-04" db="EMBL/GenBank/DDBJ databases">
        <title>Phytophthora lilii NBRC 32176.</title>
        <authorList>
            <person name="Ichikawa N."/>
            <person name="Sato H."/>
            <person name="Tonouchi N."/>
        </authorList>
    </citation>
    <scope>NUCLEOTIDE SEQUENCE</scope>
    <source>
        <strain evidence="1">NBRC 32176</strain>
    </source>
</reference>
<organism evidence="1 2">
    <name type="scientific">Phytophthora lilii</name>
    <dbReference type="NCBI Taxonomy" id="2077276"/>
    <lineage>
        <taxon>Eukaryota</taxon>
        <taxon>Sar</taxon>
        <taxon>Stramenopiles</taxon>
        <taxon>Oomycota</taxon>
        <taxon>Peronosporomycetes</taxon>
        <taxon>Peronosporales</taxon>
        <taxon>Peronosporaceae</taxon>
        <taxon>Phytophthora</taxon>
    </lineage>
</organism>
<dbReference type="SUPFAM" id="SSF56672">
    <property type="entry name" value="DNA/RNA polymerases"/>
    <property type="match status" value="1"/>
</dbReference>
<keyword evidence="2" id="KW-1185">Reference proteome</keyword>
<dbReference type="PANTHER" id="PTHR33206">
    <property type="entry name" value="PROTEIN CBG10425"/>
    <property type="match status" value="1"/>
</dbReference>
<accession>A0A9W6U6R8</accession>